<comment type="caution">
    <text evidence="1">The sequence shown here is derived from an EMBL/GenBank/DDBJ whole genome shotgun (WGS) entry which is preliminary data.</text>
</comment>
<evidence type="ECO:0008006" key="3">
    <source>
        <dbReference type="Google" id="ProtNLM"/>
    </source>
</evidence>
<evidence type="ECO:0000313" key="2">
    <source>
        <dbReference type="Proteomes" id="UP001601627"/>
    </source>
</evidence>
<reference evidence="1 2" key="1">
    <citation type="submission" date="2024-09" db="EMBL/GenBank/DDBJ databases">
        <title>The Natural Products Discovery Center: Release of the First 8490 Sequenced Strains for Exploring Actinobacteria Biosynthetic Diversity.</title>
        <authorList>
            <person name="Kalkreuter E."/>
            <person name="Kautsar S.A."/>
            <person name="Yang D."/>
            <person name="Bader C.D."/>
            <person name="Teijaro C.N."/>
            <person name="Fluegel L."/>
            <person name="Davis C.M."/>
            <person name="Simpson J.R."/>
            <person name="Lauterbach L."/>
            <person name="Steele A.D."/>
            <person name="Gui C."/>
            <person name="Meng S."/>
            <person name="Li G."/>
            <person name="Viehrig K."/>
            <person name="Ye F."/>
            <person name="Su P."/>
            <person name="Kiefer A.F."/>
            <person name="Nichols A."/>
            <person name="Cepeda A.J."/>
            <person name="Yan W."/>
            <person name="Fan B."/>
            <person name="Jiang Y."/>
            <person name="Adhikari A."/>
            <person name="Zheng C.-J."/>
            <person name="Schuster L."/>
            <person name="Cowan T.M."/>
            <person name="Smanski M.J."/>
            <person name="Chevrette M.G."/>
            <person name="De Carvalho L.P.S."/>
            <person name="Shen B."/>
        </authorList>
    </citation>
    <scope>NUCLEOTIDE SEQUENCE [LARGE SCALE GENOMIC DNA]</scope>
    <source>
        <strain evidence="1 2">NPDC058328</strain>
    </source>
</reference>
<dbReference type="Proteomes" id="UP001601627">
    <property type="component" value="Unassembled WGS sequence"/>
</dbReference>
<evidence type="ECO:0000313" key="1">
    <source>
        <dbReference type="EMBL" id="MFF1279109.1"/>
    </source>
</evidence>
<name>A0ABW6QIQ7_9ACTN</name>
<protein>
    <recommendedName>
        <fullName evidence="3">Endonuclease/exonuclease/phosphatase domain-containing protein</fullName>
    </recommendedName>
</protein>
<sequence>MRSLTRRFASAQTTAGDGFGFTWPSRFPVVPIDQIFVKGVKATSAWTLPATASDHLPVAAHLELLPRTPSG</sequence>
<proteinExistence type="predicted"/>
<keyword evidence="2" id="KW-1185">Reference proteome</keyword>
<accession>A0ABW6QIQ7</accession>
<dbReference type="EMBL" id="JBHVZQ010000097">
    <property type="protein sequence ID" value="MFF1279109.1"/>
    <property type="molecule type" value="Genomic_DNA"/>
</dbReference>
<dbReference type="RefSeq" id="WP_388242156.1">
    <property type="nucleotide sequence ID" value="NZ_JBHVZQ010000097.1"/>
</dbReference>
<dbReference type="InterPro" id="IPR036691">
    <property type="entry name" value="Endo/exonu/phosph_ase_sf"/>
</dbReference>
<dbReference type="Gene3D" id="3.60.10.10">
    <property type="entry name" value="Endonuclease/exonuclease/phosphatase"/>
    <property type="match status" value="1"/>
</dbReference>
<gene>
    <name evidence="1" type="ORF">ACFVZC_38060</name>
</gene>
<organism evidence="1 2">
    <name type="scientific">Streptomyces marokkonensis</name>
    <dbReference type="NCBI Taxonomy" id="324855"/>
    <lineage>
        <taxon>Bacteria</taxon>
        <taxon>Bacillati</taxon>
        <taxon>Actinomycetota</taxon>
        <taxon>Actinomycetes</taxon>
        <taxon>Kitasatosporales</taxon>
        <taxon>Streptomycetaceae</taxon>
        <taxon>Streptomyces</taxon>
    </lineage>
</organism>
<dbReference type="SUPFAM" id="SSF56219">
    <property type="entry name" value="DNase I-like"/>
    <property type="match status" value="1"/>
</dbReference>